<sequence>MIALETRRLLLRPVAASDFADVHRLHTDAFVAGAIFGGQAPSRRDTRRRMQHYLRDWQRHGFGFFAVLLKSGQDGDVFVGRAGLRYFEDTSDVEYGHCFFGHAAGRGIGPEAGRAVLDFAFCRLKVHRIVAVVRAENERGVRAVEKIGFKHADDRIHGDGIKCVFVIHGPESATAGSASRHHKK</sequence>
<dbReference type="SUPFAM" id="SSF55729">
    <property type="entry name" value="Acyl-CoA N-acyltransferases (Nat)"/>
    <property type="match status" value="1"/>
</dbReference>
<accession>A0ABT2LXD4</accession>
<organism evidence="2 3">
    <name type="scientific">Chelativorans salis</name>
    <dbReference type="NCBI Taxonomy" id="2978478"/>
    <lineage>
        <taxon>Bacteria</taxon>
        <taxon>Pseudomonadati</taxon>
        <taxon>Pseudomonadota</taxon>
        <taxon>Alphaproteobacteria</taxon>
        <taxon>Hyphomicrobiales</taxon>
        <taxon>Phyllobacteriaceae</taxon>
        <taxon>Chelativorans</taxon>
    </lineage>
</organism>
<reference evidence="2 3" key="1">
    <citation type="submission" date="2022-09" db="EMBL/GenBank/DDBJ databases">
        <title>Chelativorans salina sp. nov., a novel slightly halophilic bacterium isolated from a saline lake sediment enrichment.</title>
        <authorList>
            <person name="Gao L."/>
            <person name="Fang B.-Z."/>
            <person name="Li W.-J."/>
        </authorList>
    </citation>
    <scope>NUCLEOTIDE SEQUENCE [LARGE SCALE GENOMIC DNA]</scope>
    <source>
        <strain evidence="2 3">EGI FJ00035</strain>
    </source>
</reference>
<keyword evidence="3" id="KW-1185">Reference proteome</keyword>
<dbReference type="PANTHER" id="PTHR43792">
    <property type="entry name" value="GNAT FAMILY, PUTATIVE (AFU_ORTHOLOGUE AFUA_3G00765)-RELATED-RELATED"/>
    <property type="match status" value="1"/>
</dbReference>
<feature type="domain" description="N-acetyltransferase" evidence="1">
    <location>
        <begin position="9"/>
        <end position="170"/>
    </location>
</feature>
<dbReference type="InterPro" id="IPR051531">
    <property type="entry name" value="N-acetyltransferase"/>
</dbReference>
<dbReference type="InterPro" id="IPR000182">
    <property type="entry name" value="GNAT_dom"/>
</dbReference>
<dbReference type="Pfam" id="PF13302">
    <property type="entry name" value="Acetyltransf_3"/>
    <property type="match status" value="1"/>
</dbReference>
<evidence type="ECO:0000313" key="2">
    <source>
        <dbReference type="EMBL" id="MCT7378253.1"/>
    </source>
</evidence>
<dbReference type="EMBL" id="JAOCZP010000012">
    <property type="protein sequence ID" value="MCT7378253.1"/>
    <property type="molecule type" value="Genomic_DNA"/>
</dbReference>
<name>A0ABT2LXD4_9HYPH</name>
<evidence type="ECO:0000313" key="3">
    <source>
        <dbReference type="Proteomes" id="UP001320831"/>
    </source>
</evidence>
<dbReference type="RefSeq" id="WP_260907123.1">
    <property type="nucleotide sequence ID" value="NZ_JAOCZP010000012.1"/>
</dbReference>
<evidence type="ECO:0000259" key="1">
    <source>
        <dbReference type="PROSITE" id="PS51186"/>
    </source>
</evidence>
<dbReference type="PROSITE" id="PS51186">
    <property type="entry name" value="GNAT"/>
    <property type="match status" value="1"/>
</dbReference>
<dbReference type="InterPro" id="IPR016181">
    <property type="entry name" value="Acyl_CoA_acyltransferase"/>
</dbReference>
<dbReference type="Gene3D" id="3.40.630.30">
    <property type="match status" value="1"/>
</dbReference>
<proteinExistence type="predicted"/>
<dbReference type="PANTHER" id="PTHR43792:SF1">
    <property type="entry name" value="N-ACETYLTRANSFERASE DOMAIN-CONTAINING PROTEIN"/>
    <property type="match status" value="1"/>
</dbReference>
<gene>
    <name evidence="2" type="ORF">N5A92_24890</name>
</gene>
<protein>
    <submittedName>
        <fullName evidence="2">GNAT family N-acetyltransferase</fullName>
    </submittedName>
</protein>
<dbReference type="Proteomes" id="UP001320831">
    <property type="component" value="Unassembled WGS sequence"/>
</dbReference>
<comment type="caution">
    <text evidence="2">The sequence shown here is derived from an EMBL/GenBank/DDBJ whole genome shotgun (WGS) entry which is preliminary data.</text>
</comment>